<keyword evidence="3" id="KW-0479">Metal-binding</keyword>
<dbReference type="EMBL" id="SADE01000001">
    <property type="protein sequence ID" value="RVU39035.1"/>
    <property type="molecule type" value="Genomic_DNA"/>
</dbReference>
<comment type="cofactor">
    <cofactor evidence="1">
        <name>Fe cation</name>
        <dbReference type="ChEBI" id="CHEBI:24875"/>
    </cofactor>
</comment>
<dbReference type="RefSeq" id="WP_127764407.1">
    <property type="nucleotide sequence ID" value="NZ_SADE01000001.1"/>
</dbReference>
<name>A0A3S2VQ62_9PROT</name>
<dbReference type="GO" id="GO:0051537">
    <property type="term" value="F:2 iron, 2 sulfur cluster binding"/>
    <property type="evidence" value="ECO:0007669"/>
    <property type="project" value="UniProtKB-KW"/>
</dbReference>
<dbReference type="InterPro" id="IPR036922">
    <property type="entry name" value="Rieske_2Fe-2S_sf"/>
</dbReference>
<dbReference type="Pfam" id="PF00848">
    <property type="entry name" value="Ring_hydroxyl_A"/>
    <property type="match status" value="1"/>
</dbReference>
<dbReference type="PROSITE" id="PS00570">
    <property type="entry name" value="RING_HYDROXYL_ALPHA"/>
    <property type="match status" value="1"/>
</dbReference>
<dbReference type="OrthoDB" id="7456916at2"/>
<dbReference type="InterPro" id="IPR001663">
    <property type="entry name" value="Rng_hydr_dOase-A"/>
</dbReference>
<evidence type="ECO:0000259" key="8">
    <source>
        <dbReference type="PROSITE" id="PS51296"/>
    </source>
</evidence>
<dbReference type="CDD" id="cd03469">
    <property type="entry name" value="Rieske_RO_Alpha_N"/>
    <property type="match status" value="1"/>
</dbReference>
<evidence type="ECO:0000313" key="10">
    <source>
        <dbReference type="Proteomes" id="UP000287447"/>
    </source>
</evidence>
<proteinExistence type="predicted"/>
<dbReference type="PANTHER" id="PTHR43756:SF5">
    <property type="entry name" value="CHOLINE MONOOXYGENASE, CHLOROPLASTIC"/>
    <property type="match status" value="1"/>
</dbReference>
<dbReference type="SUPFAM" id="SSF50022">
    <property type="entry name" value="ISP domain"/>
    <property type="match status" value="1"/>
</dbReference>
<dbReference type="Gene3D" id="3.90.380.10">
    <property type="entry name" value="Naphthalene 1,2-dioxygenase Alpha Subunit, Chain A, domain 1"/>
    <property type="match status" value="1"/>
</dbReference>
<keyword evidence="10" id="KW-1185">Reference proteome</keyword>
<dbReference type="InterPro" id="IPR017941">
    <property type="entry name" value="Rieske_2Fe-2S"/>
</dbReference>
<evidence type="ECO:0000313" key="9">
    <source>
        <dbReference type="EMBL" id="RVU39035.1"/>
    </source>
</evidence>
<dbReference type="Pfam" id="PF00355">
    <property type="entry name" value="Rieske"/>
    <property type="match status" value="1"/>
</dbReference>
<dbReference type="InterPro" id="IPR015879">
    <property type="entry name" value="Ring_hydroxy_dOase_asu_C_dom"/>
</dbReference>
<gene>
    <name evidence="9" type="ORF">EOI86_07200</name>
</gene>
<dbReference type="InterPro" id="IPR015881">
    <property type="entry name" value="ARHD_Rieske_2Fe_2S"/>
</dbReference>
<keyword evidence="7" id="KW-0520">NAD</keyword>
<dbReference type="PANTHER" id="PTHR43756">
    <property type="entry name" value="CHOLINE MONOOXYGENASE, CHLOROPLASTIC"/>
    <property type="match status" value="1"/>
</dbReference>
<dbReference type="GO" id="GO:0005506">
    <property type="term" value="F:iron ion binding"/>
    <property type="evidence" value="ECO:0007669"/>
    <property type="project" value="InterPro"/>
</dbReference>
<dbReference type="SUPFAM" id="SSF55961">
    <property type="entry name" value="Bet v1-like"/>
    <property type="match status" value="1"/>
</dbReference>
<keyword evidence="4" id="KW-0560">Oxidoreductase</keyword>
<evidence type="ECO:0000256" key="4">
    <source>
        <dbReference type="ARBA" id="ARBA00023002"/>
    </source>
</evidence>
<protein>
    <submittedName>
        <fullName evidence="9">Aromatic ring-hydroxylating dioxygenase subunit alpha</fullName>
    </submittedName>
</protein>
<sequence length="361" mass="40772">MNATPHALPASFYTDPSIFEQERTTLLSRTWQFAGHAAEVKRPGDYFTFEIAGESLFAIHGRDGVIRAFYNVCQHRAHQMVSGSGRKRLLVCPYHAWSYDLTGKLKSAPNMEAVDGLDPSAICLTEVRTENFNGFIFVNLDDDALPMDDWYPGVRAALRDYVPNIDMLEPLEWVAVPEACNWKVSVENYSECYHCSLNHPTFSTGVIKPETYDIAKQDGYVLCHTTESSGLDTMTYPVDPDSNPHATDYRSWFLWPLFSFQVYPGNILNTYHWRTNGCGSVTVWRGWYTEGGVDSETIRRLALQDRSTTVEEDIHLVESVQRGLASRGYRPGPLIIDPKGGVRSEHSIGALHHWLLEALQS</sequence>
<accession>A0A3S2VQ62</accession>
<keyword evidence="6" id="KW-0411">Iron-sulfur</keyword>
<keyword evidence="5" id="KW-0408">Iron</keyword>
<comment type="caution">
    <text evidence="9">The sequence shown here is derived from an EMBL/GenBank/DDBJ whole genome shotgun (WGS) entry which is preliminary data.</text>
</comment>
<dbReference type="GO" id="GO:0051213">
    <property type="term" value="F:dioxygenase activity"/>
    <property type="evidence" value="ECO:0007669"/>
    <property type="project" value="UniProtKB-KW"/>
</dbReference>
<organism evidence="9 10">
    <name type="scientific">Hwanghaeella grinnelliae</name>
    <dbReference type="NCBI Taxonomy" id="2500179"/>
    <lineage>
        <taxon>Bacteria</taxon>
        <taxon>Pseudomonadati</taxon>
        <taxon>Pseudomonadota</taxon>
        <taxon>Alphaproteobacteria</taxon>
        <taxon>Rhodospirillales</taxon>
        <taxon>Rhodospirillaceae</taxon>
        <taxon>Hwanghaeella</taxon>
    </lineage>
</organism>
<dbReference type="PROSITE" id="PS51296">
    <property type="entry name" value="RIESKE"/>
    <property type="match status" value="1"/>
</dbReference>
<dbReference type="Proteomes" id="UP000287447">
    <property type="component" value="Unassembled WGS sequence"/>
</dbReference>
<evidence type="ECO:0000256" key="7">
    <source>
        <dbReference type="ARBA" id="ARBA00023027"/>
    </source>
</evidence>
<dbReference type="PRINTS" id="PR00090">
    <property type="entry name" value="RNGDIOXGNASE"/>
</dbReference>
<evidence type="ECO:0000256" key="6">
    <source>
        <dbReference type="ARBA" id="ARBA00023014"/>
    </source>
</evidence>
<evidence type="ECO:0000256" key="2">
    <source>
        <dbReference type="ARBA" id="ARBA00022714"/>
    </source>
</evidence>
<reference evidence="10" key="1">
    <citation type="submission" date="2019-01" db="EMBL/GenBank/DDBJ databases">
        <title>Gri0909 isolated from a small marine red alga.</title>
        <authorList>
            <person name="Kim J."/>
            <person name="Jeong S.E."/>
            <person name="Jeon C.O."/>
        </authorList>
    </citation>
    <scope>NUCLEOTIDE SEQUENCE [LARGE SCALE GENOMIC DNA]</scope>
    <source>
        <strain evidence="10">Gri0909</strain>
    </source>
</reference>
<evidence type="ECO:0000256" key="3">
    <source>
        <dbReference type="ARBA" id="ARBA00022723"/>
    </source>
</evidence>
<keyword evidence="9" id="KW-0223">Dioxygenase</keyword>
<dbReference type="AlphaFoldDB" id="A0A3S2VQ62"/>
<evidence type="ECO:0000256" key="5">
    <source>
        <dbReference type="ARBA" id="ARBA00023004"/>
    </source>
</evidence>
<dbReference type="Gene3D" id="2.102.10.10">
    <property type="entry name" value="Rieske [2Fe-2S] iron-sulphur domain"/>
    <property type="match status" value="1"/>
</dbReference>
<feature type="domain" description="Rieske" evidence="8">
    <location>
        <begin position="31"/>
        <end position="138"/>
    </location>
</feature>
<keyword evidence="2" id="KW-0001">2Fe-2S</keyword>
<evidence type="ECO:0000256" key="1">
    <source>
        <dbReference type="ARBA" id="ARBA00001962"/>
    </source>
</evidence>